<dbReference type="PANTHER" id="PTHR44688">
    <property type="entry name" value="DNA-BINDING TRANSCRIPTIONAL ACTIVATOR DEVR_DOSR"/>
    <property type="match status" value="1"/>
</dbReference>
<sequence>MFSLHEIPVPMVYATFRIIRDCNTEFLTLFGYARSELVDKSFARLYPKHSDFVRTGKMWQVHMSSGNIYYDERIMTASDGRRFWCQVHGRTRCPTDPFAEALYCFQPINRPVASQRIHLTDRQREIVTLMTQGKTNAQIAYELGVSTRTIESHRARLIKSSGVRNTAELIAKFSKNL</sequence>
<dbReference type="InterPro" id="IPR036388">
    <property type="entry name" value="WH-like_DNA-bd_sf"/>
</dbReference>
<dbReference type="SMART" id="SM00421">
    <property type="entry name" value="HTH_LUXR"/>
    <property type="match status" value="1"/>
</dbReference>
<dbReference type="GO" id="GO:0006355">
    <property type="term" value="P:regulation of DNA-templated transcription"/>
    <property type="evidence" value="ECO:0007669"/>
    <property type="project" value="InterPro"/>
</dbReference>
<feature type="domain" description="HTH luxR-type" evidence="4">
    <location>
        <begin position="112"/>
        <end position="177"/>
    </location>
</feature>
<evidence type="ECO:0000313" key="5">
    <source>
        <dbReference type="EMBL" id="TPF74671.1"/>
    </source>
</evidence>
<dbReference type="InterPro" id="IPR000792">
    <property type="entry name" value="Tscrpt_reg_LuxR_C"/>
</dbReference>
<dbReference type="CDD" id="cd00130">
    <property type="entry name" value="PAS"/>
    <property type="match status" value="1"/>
</dbReference>
<dbReference type="PRINTS" id="PR00038">
    <property type="entry name" value="HTHLUXR"/>
</dbReference>
<dbReference type="SUPFAM" id="SSF55785">
    <property type="entry name" value="PYP-like sensor domain (PAS domain)"/>
    <property type="match status" value="1"/>
</dbReference>
<gene>
    <name evidence="5" type="ORF">FHY56_13150</name>
</gene>
<comment type="caution">
    <text evidence="5">The sequence shown here is derived from an EMBL/GenBank/DDBJ whole genome shotgun (WGS) entry which is preliminary data.</text>
</comment>
<dbReference type="SUPFAM" id="SSF46894">
    <property type="entry name" value="C-terminal effector domain of the bipartite response regulators"/>
    <property type="match status" value="1"/>
</dbReference>
<protein>
    <submittedName>
        <fullName evidence="5">PAS domain S-box protein</fullName>
    </submittedName>
</protein>
<evidence type="ECO:0000256" key="3">
    <source>
        <dbReference type="ARBA" id="ARBA00023163"/>
    </source>
</evidence>
<evidence type="ECO:0000256" key="1">
    <source>
        <dbReference type="ARBA" id="ARBA00023015"/>
    </source>
</evidence>
<reference evidence="5 6" key="1">
    <citation type="journal article" date="2003" name="Int. J. Syst. Evol. Microbiol.">
        <title>Towards a standardized format for the description of a novel species (of an established genus): Ochrobactrum gallinifaecis sp. nov.</title>
        <authorList>
            <person name="Kampfer P."/>
            <person name="Buczolits S."/>
            <person name="Albrecht A."/>
            <person name="Busse H.J."/>
            <person name="Stackebrandt E."/>
        </authorList>
    </citation>
    <scope>NUCLEOTIDE SEQUENCE [LARGE SCALE GENOMIC DNA]</scope>
    <source>
        <strain evidence="5 6">ISO 196</strain>
    </source>
</reference>
<dbReference type="Pfam" id="PF00196">
    <property type="entry name" value="GerE"/>
    <property type="match status" value="1"/>
</dbReference>
<dbReference type="GO" id="GO:0003677">
    <property type="term" value="F:DNA binding"/>
    <property type="evidence" value="ECO:0007669"/>
    <property type="project" value="UniProtKB-KW"/>
</dbReference>
<keyword evidence="1" id="KW-0805">Transcription regulation</keyword>
<dbReference type="Gene3D" id="1.10.10.10">
    <property type="entry name" value="Winged helix-like DNA-binding domain superfamily/Winged helix DNA-binding domain"/>
    <property type="match status" value="1"/>
</dbReference>
<dbReference type="InterPro" id="IPR000014">
    <property type="entry name" value="PAS"/>
</dbReference>
<dbReference type="InterPro" id="IPR016032">
    <property type="entry name" value="Sig_transdc_resp-reg_C-effctor"/>
</dbReference>
<name>A0A502BM04_9HYPH</name>
<dbReference type="AlphaFoldDB" id="A0A502BM04"/>
<dbReference type="Pfam" id="PF13426">
    <property type="entry name" value="PAS_9"/>
    <property type="match status" value="1"/>
</dbReference>
<dbReference type="OrthoDB" id="9782655at2"/>
<dbReference type="RefSeq" id="WP_140905657.1">
    <property type="nucleotide sequence ID" value="NZ_JBHTMD010000022.1"/>
</dbReference>
<accession>A0A502BM04</accession>
<evidence type="ECO:0000313" key="6">
    <source>
        <dbReference type="Proteomes" id="UP000315388"/>
    </source>
</evidence>
<dbReference type="EMBL" id="VEWJ01000009">
    <property type="protein sequence ID" value="TPF74671.1"/>
    <property type="molecule type" value="Genomic_DNA"/>
</dbReference>
<keyword evidence="3" id="KW-0804">Transcription</keyword>
<dbReference type="Proteomes" id="UP000315388">
    <property type="component" value="Unassembled WGS sequence"/>
</dbReference>
<dbReference type="CDD" id="cd06170">
    <property type="entry name" value="LuxR_C_like"/>
    <property type="match status" value="1"/>
</dbReference>
<proteinExistence type="predicted"/>
<dbReference type="PROSITE" id="PS50043">
    <property type="entry name" value="HTH_LUXR_2"/>
    <property type="match status" value="1"/>
</dbReference>
<dbReference type="InterPro" id="IPR035965">
    <property type="entry name" value="PAS-like_dom_sf"/>
</dbReference>
<dbReference type="Gene3D" id="3.30.450.20">
    <property type="entry name" value="PAS domain"/>
    <property type="match status" value="1"/>
</dbReference>
<organism evidence="5 6">
    <name type="scientific">Brucella gallinifaecis</name>
    <dbReference type="NCBI Taxonomy" id="215590"/>
    <lineage>
        <taxon>Bacteria</taxon>
        <taxon>Pseudomonadati</taxon>
        <taxon>Pseudomonadota</taxon>
        <taxon>Alphaproteobacteria</taxon>
        <taxon>Hyphomicrobiales</taxon>
        <taxon>Brucellaceae</taxon>
        <taxon>Brucella/Ochrobactrum group</taxon>
        <taxon>Brucella</taxon>
    </lineage>
</organism>
<keyword evidence="6" id="KW-1185">Reference proteome</keyword>
<dbReference type="PANTHER" id="PTHR44688:SF16">
    <property type="entry name" value="DNA-BINDING TRANSCRIPTIONAL ACTIVATOR DEVR_DOSR"/>
    <property type="match status" value="1"/>
</dbReference>
<evidence type="ECO:0000256" key="2">
    <source>
        <dbReference type="ARBA" id="ARBA00023125"/>
    </source>
</evidence>
<evidence type="ECO:0000259" key="4">
    <source>
        <dbReference type="PROSITE" id="PS50043"/>
    </source>
</evidence>
<dbReference type="NCBIfam" id="TIGR00229">
    <property type="entry name" value="sensory_box"/>
    <property type="match status" value="1"/>
</dbReference>
<keyword evidence="2" id="KW-0238">DNA-binding</keyword>